<feature type="signal peptide" evidence="4">
    <location>
        <begin position="1"/>
        <end position="22"/>
    </location>
</feature>
<evidence type="ECO:0000313" key="5">
    <source>
        <dbReference type="EMBL" id="MFJ5445201.1"/>
    </source>
</evidence>
<proteinExistence type="inferred from homology"/>
<keyword evidence="2" id="KW-0479">Metal-binding</keyword>
<evidence type="ECO:0000313" key="6">
    <source>
        <dbReference type="Proteomes" id="UP001617669"/>
    </source>
</evidence>
<dbReference type="InterPro" id="IPR044084">
    <property type="entry name" value="AvModA-like_subst-bd"/>
</dbReference>
<comment type="similarity">
    <text evidence="1">Belongs to the bacterial solute-binding protein ModA family.</text>
</comment>
<evidence type="ECO:0000256" key="1">
    <source>
        <dbReference type="ARBA" id="ARBA00009175"/>
    </source>
</evidence>
<dbReference type="EMBL" id="JBIWXY010000001">
    <property type="protein sequence ID" value="MFJ5445201.1"/>
    <property type="molecule type" value="Genomic_DNA"/>
</dbReference>
<dbReference type="NCBIfam" id="TIGR01256">
    <property type="entry name" value="modA"/>
    <property type="match status" value="1"/>
</dbReference>
<dbReference type="PANTHER" id="PTHR30632">
    <property type="entry name" value="MOLYBDATE-BINDING PERIPLASMIC PROTEIN"/>
    <property type="match status" value="1"/>
</dbReference>
<name>A0ABW8GIJ2_9PROT</name>
<protein>
    <submittedName>
        <fullName evidence="5">Molybdate ABC transporter substrate-binding protein</fullName>
    </submittedName>
</protein>
<dbReference type="SUPFAM" id="SSF53850">
    <property type="entry name" value="Periplasmic binding protein-like II"/>
    <property type="match status" value="1"/>
</dbReference>
<dbReference type="CDD" id="cd13539">
    <property type="entry name" value="PBP2_AvModA"/>
    <property type="match status" value="1"/>
</dbReference>
<dbReference type="InterPro" id="IPR005950">
    <property type="entry name" value="ModA"/>
</dbReference>
<accession>A0ABW8GIJ2</accession>
<organism evidence="5 6">
    <name type="scientific">Methylobacillus methanolivorans</name>
    <dbReference type="NCBI Taxonomy" id="1848927"/>
    <lineage>
        <taxon>Bacteria</taxon>
        <taxon>Pseudomonadati</taxon>
        <taxon>Pseudomonadota</taxon>
        <taxon>Betaproteobacteria</taxon>
        <taxon>Nitrosomonadales</taxon>
        <taxon>Methylophilaceae</taxon>
        <taxon>Methylobacillus</taxon>
    </lineage>
</organism>
<dbReference type="Pfam" id="PF13531">
    <property type="entry name" value="SBP_bac_11"/>
    <property type="match status" value="1"/>
</dbReference>
<gene>
    <name evidence="5" type="primary">modA</name>
    <name evidence="5" type="ORF">ACIKP9_03055</name>
</gene>
<dbReference type="InterPro" id="IPR050682">
    <property type="entry name" value="ModA/WtpA"/>
</dbReference>
<dbReference type="Gene3D" id="3.40.190.10">
    <property type="entry name" value="Periplasmic binding protein-like II"/>
    <property type="match status" value="2"/>
</dbReference>
<sequence length="256" mass="27626">MHHIALRLALSLSLIFSMLAHAEPARVAAAADLKFVLEELTQAFEKQGGEKPSVTYGSSGAITTQISNGAPFELFVSADEDYVTKLNAGGFTKDEGVLYATGHLVIVVPKQAALEVDSELKGLQAALKAGKLQRFAIANPEHAPYGRRAVEVLKHAGIWEQIQPKLVLGENVAQAAQFATSGSTDGGIVALSLVKSPQLMNSVKYAEIPESWHSPQRQRMVLLKHSGSNAKAFYDFLQQPAARQVFSRYGFVLPGE</sequence>
<dbReference type="RefSeq" id="WP_400879146.1">
    <property type="nucleotide sequence ID" value="NZ_JBIWXY010000001.1"/>
</dbReference>
<comment type="caution">
    <text evidence="5">The sequence shown here is derived from an EMBL/GenBank/DDBJ whole genome shotgun (WGS) entry which is preliminary data.</text>
</comment>
<dbReference type="Proteomes" id="UP001617669">
    <property type="component" value="Unassembled WGS sequence"/>
</dbReference>
<reference evidence="5 6" key="1">
    <citation type="submission" date="2024-11" db="EMBL/GenBank/DDBJ databases">
        <authorList>
            <person name="Kaparullina E.N."/>
            <person name="Delegan Y.A."/>
            <person name="Doronina N.V."/>
        </authorList>
    </citation>
    <scope>NUCLEOTIDE SEQUENCE [LARGE SCALE GENOMIC DNA]</scope>
    <source>
        <strain evidence="5 6">7sh_L</strain>
    </source>
</reference>
<feature type="chain" id="PRO_5046756169" evidence="4">
    <location>
        <begin position="23"/>
        <end position="256"/>
    </location>
</feature>
<evidence type="ECO:0000256" key="4">
    <source>
        <dbReference type="SAM" id="SignalP"/>
    </source>
</evidence>
<evidence type="ECO:0000256" key="3">
    <source>
        <dbReference type="ARBA" id="ARBA00022729"/>
    </source>
</evidence>
<dbReference type="PIRSF" id="PIRSF004846">
    <property type="entry name" value="ModA"/>
    <property type="match status" value="1"/>
</dbReference>
<keyword evidence="6" id="KW-1185">Reference proteome</keyword>
<evidence type="ECO:0000256" key="2">
    <source>
        <dbReference type="ARBA" id="ARBA00022723"/>
    </source>
</evidence>
<dbReference type="PANTHER" id="PTHR30632:SF14">
    <property type="entry name" value="TUNGSTATE_MOLYBDATE_CHROMATE-BINDING PROTEIN MODA"/>
    <property type="match status" value="1"/>
</dbReference>
<keyword evidence="3 4" id="KW-0732">Signal</keyword>